<keyword evidence="2" id="KW-1133">Transmembrane helix</keyword>
<feature type="transmembrane region" description="Helical" evidence="2">
    <location>
        <begin position="88"/>
        <end position="109"/>
    </location>
</feature>
<name>A0ABR2YDQ5_9CHLO</name>
<reference evidence="3 4" key="1">
    <citation type="journal article" date="2024" name="Nat. Commun.">
        <title>Phylogenomics reveals the evolutionary origins of lichenization in chlorophyte algae.</title>
        <authorList>
            <person name="Puginier C."/>
            <person name="Libourel C."/>
            <person name="Otte J."/>
            <person name="Skaloud P."/>
            <person name="Haon M."/>
            <person name="Grisel S."/>
            <person name="Petersen M."/>
            <person name="Berrin J.G."/>
            <person name="Delaux P.M."/>
            <person name="Dal Grande F."/>
            <person name="Keller J."/>
        </authorList>
    </citation>
    <scope>NUCLEOTIDE SEQUENCE [LARGE SCALE GENOMIC DNA]</scope>
    <source>
        <strain evidence="3 4">SAG 216-7</strain>
    </source>
</reference>
<keyword evidence="2" id="KW-0812">Transmembrane</keyword>
<dbReference type="EMBL" id="JALJOT010000014">
    <property type="protein sequence ID" value="KAK9903362.1"/>
    <property type="molecule type" value="Genomic_DNA"/>
</dbReference>
<feature type="region of interest" description="Disordered" evidence="1">
    <location>
        <begin position="224"/>
        <end position="248"/>
    </location>
</feature>
<dbReference type="Proteomes" id="UP001491310">
    <property type="component" value="Unassembled WGS sequence"/>
</dbReference>
<gene>
    <name evidence="3" type="ORF">WJX75_003775</name>
</gene>
<feature type="compositionally biased region" description="Basic and acidic residues" evidence="1">
    <location>
        <begin position="47"/>
        <end position="57"/>
    </location>
</feature>
<keyword evidence="2" id="KW-0472">Membrane</keyword>
<organism evidence="3 4">
    <name type="scientific">Coccomyxa subellipsoidea</name>
    <dbReference type="NCBI Taxonomy" id="248742"/>
    <lineage>
        <taxon>Eukaryota</taxon>
        <taxon>Viridiplantae</taxon>
        <taxon>Chlorophyta</taxon>
        <taxon>core chlorophytes</taxon>
        <taxon>Trebouxiophyceae</taxon>
        <taxon>Trebouxiophyceae incertae sedis</taxon>
        <taxon>Coccomyxaceae</taxon>
        <taxon>Coccomyxa</taxon>
    </lineage>
</organism>
<evidence type="ECO:0000313" key="4">
    <source>
        <dbReference type="Proteomes" id="UP001491310"/>
    </source>
</evidence>
<keyword evidence="4" id="KW-1185">Reference proteome</keyword>
<evidence type="ECO:0000313" key="3">
    <source>
        <dbReference type="EMBL" id="KAK9903362.1"/>
    </source>
</evidence>
<proteinExistence type="predicted"/>
<accession>A0ABR2YDQ5</accession>
<evidence type="ECO:0000256" key="1">
    <source>
        <dbReference type="SAM" id="MobiDB-lite"/>
    </source>
</evidence>
<sequence>MDFASTQSEILAFLEQAQEENIRHDQKTKGGSIAAFRLEKGSGPYKQWEKQPLRADDGEAASVSGDCDEDSERAASFGRMVSRRCSHIIIWANCSFIALVILGGIILGIHGKWHGSSHLSQSYLNRHGHPHQALFQHKIFPAPAPAPLEGEMHLMQLLPPVESPMPPMDSMHNERFPGSDPFPSVEPASLNKWSPFHAVREHHVASNPKKLAYLTPEELAALGESFESADTSDLHEEDTLDYQRYSYP</sequence>
<protein>
    <submittedName>
        <fullName evidence="3">Uncharacterized protein</fullName>
    </submittedName>
</protein>
<feature type="region of interest" description="Disordered" evidence="1">
    <location>
        <begin position="47"/>
        <end position="69"/>
    </location>
</feature>
<comment type="caution">
    <text evidence="3">The sequence shown here is derived from an EMBL/GenBank/DDBJ whole genome shotgun (WGS) entry which is preliminary data.</text>
</comment>
<evidence type="ECO:0000256" key="2">
    <source>
        <dbReference type="SAM" id="Phobius"/>
    </source>
</evidence>